<dbReference type="InterPro" id="IPR007312">
    <property type="entry name" value="Phosphoesterase"/>
</dbReference>
<evidence type="ECO:0000256" key="8">
    <source>
        <dbReference type="SAM" id="MobiDB-lite"/>
    </source>
</evidence>
<evidence type="ECO:0000256" key="7">
    <source>
        <dbReference type="ARBA" id="ARBA00048421"/>
    </source>
</evidence>
<dbReference type="EC" id="3.1.4.3" evidence="3"/>
<dbReference type="RefSeq" id="WP_120720171.1">
    <property type="nucleotide sequence ID" value="NZ_CP032698.1"/>
</dbReference>
<dbReference type="PANTHER" id="PTHR31956:SF1">
    <property type="entry name" value="NON-SPECIFIC PHOSPHOLIPASE C1"/>
    <property type="match status" value="1"/>
</dbReference>
<dbReference type="AlphaFoldDB" id="A0A387H5I1"/>
<dbReference type="PROSITE" id="PS51318">
    <property type="entry name" value="TAT"/>
    <property type="match status" value="1"/>
</dbReference>
<dbReference type="InterPro" id="IPR006311">
    <property type="entry name" value="TAT_signal"/>
</dbReference>
<dbReference type="CDD" id="cd16014">
    <property type="entry name" value="PLC"/>
    <property type="match status" value="1"/>
</dbReference>
<sequence>MAELTRRRLLGSAAGAIGGAAALSLLPPSVREAVAAGRPRGGSLRDVKHVVMLMQENRSFDHYFGTLSGVRGFRDPDALKLPNGRSVFYQPDAVNPRGYLLPFHLDTRSTSAQAIPSTSHAWAVQHQAWNGGAMDQWLPAHRKADGANGPYVMGYYTREDIPFQFALAETFTICDNYFCSVFGPTWPNRLYWMTGSIDPGGTQGGPVLNNTAPKPYRWTTYAERLQAAGVSWKVYQQDDDYGCNLLEQFQSFRDAKPGSPLYERGVRPQPEGTFEDDARNDRLPAVSWIMPTSHQSEHPDYLPAAGADFVAQKIEAIAANPKVWAKTAFILNYDENDGLFDHVPPPTPRAGTADEFVGGLPIGGGFRVPAIIVSPWTVGGWVASEAFDHTSSLRFLEGFTGVKEPNISQWRRRTFGDLTSAFRFGSAVGRPPRLPDDTAEWLAEAEREVATLPEPVLPGADQSFPHQEPGPRPHV</sequence>
<keyword evidence="5 9" id="KW-0378">Hydrolase</keyword>
<dbReference type="Gene3D" id="3.40.720.10">
    <property type="entry name" value="Alkaline Phosphatase, subunit A"/>
    <property type="match status" value="1"/>
</dbReference>
<keyword evidence="6" id="KW-0843">Virulence</keyword>
<keyword evidence="4" id="KW-0964">Secreted</keyword>
<evidence type="ECO:0000256" key="2">
    <source>
        <dbReference type="ARBA" id="ARBA00009717"/>
    </source>
</evidence>
<accession>A0A387H5I1</accession>
<evidence type="ECO:0000313" key="10">
    <source>
        <dbReference type="Proteomes" id="UP000271554"/>
    </source>
</evidence>
<dbReference type="Proteomes" id="UP000271554">
    <property type="component" value="Chromosome"/>
</dbReference>
<dbReference type="EMBL" id="CP032698">
    <property type="protein sequence ID" value="AYG79006.1"/>
    <property type="molecule type" value="Genomic_DNA"/>
</dbReference>
<reference evidence="9 10" key="1">
    <citation type="submission" date="2018-10" db="EMBL/GenBank/DDBJ databases">
        <title>Relationship between Morphology and Antimicrobial Activity in Streptomyces.</title>
        <authorList>
            <person name="Kang H.J."/>
            <person name="Kim S.B."/>
        </authorList>
    </citation>
    <scope>NUCLEOTIDE SEQUENCE [LARGE SCALE GENOMIC DNA]</scope>
    <source>
        <strain evidence="9 10">BH38</strain>
    </source>
</reference>
<organism evidence="9 10">
    <name type="scientific">Streptomyces hundungensis</name>
    <dbReference type="NCBI Taxonomy" id="1077946"/>
    <lineage>
        <taxon>Bacteria</taxon>
        <taxon>Bacillati</taxon>
        <taxon>Actinomycetota</taxon>
        <taxon>Actinomycetes</taxon>
        <taxon>Kitasatosporales</taxon>
        <taxon>Streptomycetaceae</taxon>
        <taxon>Streptomyces</taxon>
    </lineage>
</organism>
<name>A0A387H5I1_9ACTN</name>
<dbReference type="OrthoDB" id="4181857at2"/>
<keyword evidence="4" id="KW-0134">Cell wall</keyword>
<comment type="similarity">
    <text evidence="2">Belongs to the bacterial phospholipase C family.</text>
</comment>
<dbReference type="GO" id="GO:0034480">
    <property type="term" value="F:phosphatidylcholine phospholipase C activity"/>
    <property type="evidence" value="ECO:0007669"/>
    <property type="project" value="UniProtKB-EC"/>
</dbReference>
<proteinExistence type="inferred from homology"/>
<evidence type="ECO:0000313" key="9">
    <source>
        <dbReference type="EMBL" id="AYG79006.1"/>
    </source>
</evidence>
<protein>
    <recommendedName>
        <fullName evidence="3">phospholipase C</fullName>
        <ecNumber evidence="3">3.1.4.3</ecNumber>
    </recommendedName>
</protein>
<dbReference type="KEGG" id="shun:DWB77_01115"/>
<comment type="subcellular location">
    <subcellularLocation>
        <location evidence="1">Secreted</location>
        <location evidence="1">Cell wall</location>
    </subcellularLocation>
</comment>
<dbReference type="Pfam" id="PF04185">
    <property type="entry name" value="Phosphoesterase"/>
    <property type="match status" value="1"/>
</dbReference>
<evidence type="ECO:0000256" key="3">
    <source>
        <dbReference type="ARBA" id="ARBA00012018"/>
    </source>
</evidence>
<feature type="region of interest" description="Disordered" evidence="8">
    <location>
        <begin position="450"/>
        <end position="475"/>
    </location>
</feature>
<comment type="catalytic activity">
    <reaction evidence="7">
        <text>a 1,2-diacyl-sn-glycero-3-phosphocholine + H2O = phosphocholine + a 1,2-diacyl-sn-glycerol + H(+)</text>
        <dbReference type="Rhea" id="RHEA:10604"/>
        <dbReference type="ChEBI" id="CHEBI:15377"/>
        <dbReference type="ChEBI" id="CHEBI:15378"/>
        <dbReference type="ChEBI" id="CHEBI:17815"/>
        <dbReference type="ChEBI" id="CHEBI:57643"/>
        <dbReference type="ChEBI" id="CHEBI:295975"/>
        <dbReference type="EC" id="3.1.4.3"/>
    </reaction>
    <physiologicalReaction direction="left-to-right" evidence="7">
        <dbReference type="Rhea" id="RHEA:10605"/>
    </physiologicalReaction>
</comment>
<evidence type="ECO:0000256" key="6">
    <source>
        <dbReference type="ARBA" id="ARBA00023026"/>
    </source>
</evidence>
<evidence type="ECO:0000256" key="4">
    <source>
        <dbReference type="ARBA" id="ARBA00022512"/>
    </source>
</evidence>
<keyword evidence="10" id="KW-1185">Reference proteome</keyword>
<dbReference type="PANTHER" id="PTHR31956">
    <property type="entry name" value="NON-SPECIFIC PHOSPHOLIPASE C4-RELATED"/>
    <property type="match status" value="1"/>
</dbReference>
<evidence type="ECO:0000256" key="1">
    <source>
        <dbReference type="ARBA" id="ARBA00004191"/>
    </source>
</evidence>
<dbReference type="InterPro" id="IPR017850">
    <property type="entry name" value="Alkaline_phosphatase_core_sf"/>
</dbReference>
<evidence type="ECO:0000256" key="5">
    <source>
        <dbReference type="ARBA" id="ARBA00022801"/>
    </source>
</evidence>
<gene>
    <name evidence="9" type="primary">plcN_1</name>
    <name evidence="9" type="ORF">DWB77_01115</name>
</gene>